<name>A0A918DE94_9RHOB</name>
<sequence>MTQMIAAFSDISFRYRAVFCDLWGCLHNGKTAYPAAVAALQAFRAQGGTVVLMTNAPRPFGSVAAQLERIGAPRDCYDFIVSSGDAAQHALVTGAVGFKVHFIGAEKDMPFFTDLPPALQAIADKNPKIEFVPLAEAEGIVCTGLRDDLTETPEDYRGELLLAKTRGLKMLCANPDIVVDMGDKRVYCAGALAEAYAERGGEVLYFGKPHPPIYDLARRKLAETVGEIGNDDILCIGDGPWTDVLGGQNEGIDTLFITGGIVADRFGPDSANPNKDLLEAWFEEEGLAPTHAMAHLG</sequence>
<dbReference type="CDD" id="cd07525">
    <property type="entry name" value="HAD_like"/>
    <property type="match status" value="1"/>
</dbReference>
<proteinExistence type="predicted"/>
<evidence type="ECO:0000313" key="2">
    <source>
        <dbReference type="Proteomes" id="UP000598196"/>
    </source>
</evidence>
<dbReference type="PANTHER" id="PTHR19288">
    <property type="entry name" value="4-NITROPHENYLPHOSPHATASE-RELATED"/>
    <property type="match status" value="1"/>
</dbReference>
<dbReference type="Gene3D" id="3.40.50.1000">
    <property type="entry name" value="HAD superfamily/HAD-like"/>
    <property type="match status" value="2"/>
</dbReference>
<dbReference type="Pfam" id="PF13344">
    <property type="entry name" value="Hydrolase_6"/>
    <property type="match status" value="1"/>
</dbReference>
<comment type="caution">
    <text evidence="1">The sequence shown here is derived from an EMBL/GenBank/DDBJ whole genome shotgun (WGS) entry which is preliminary data.</text>
</comment>
<keyword evidence="2" id="KW-1185">Reference proteome</keyword>
<dbReference type="AlphaFoldDB" id="A0A918DE94"/>
<dbReference type="GO" id="GO:0005737">
    <property type="term" value="C:cytoplasm"/>
    <property type="evidence" value="ECO:0007669"/>
    <property type="project" value="TreeGrafter"/>
</dbReference>
<accession>A0A918DE94</accession>
<dbReference type="NCBIfam" id="TIGR01460">
    <property type="entry name" value="HAD-SF-IIA"/>
    <property type="match status" value="1"/>
</dbReference>
<organism evidence="1 2">
    <name type="scientific">Gemmobacter aquaticus</name>
    <dbReference type="NCBI Taxonomy" id="490185"/>
    <lineage>
        <taxon>Bacteria</taxon>
        <taxon>Pseudomonadati</taxon>
        <taxon>Pseudomonadota</taxon>
        <taxon>Alphaproteobacteria</taxon>
        <taxon>Rhodobacterales</taxon>
        <taxon>Paracoccaceae</taxon>
        <taxon>Gemmobacter</taxon>
    </lineage>
</organism>
<dbReference type="SUPFAM" id="SSF56784">
    <property type="entry name" value="HAD-like"/>
    <property type="match status" value="1"/>
</dbReference>
<reference evidence="1 2" key="1">
    <citation type="journal article" date="2014" name="Int. J. Syst. Evol. Microbiol.">
        <title>Complete genome sequence of Corynebacterium casei LMG S-19264T (=DSM 44701T), isolated from a smear-ripened cheese.</title>
        <authorList>
            <consortium name="US DOE Joint Genome Institute (JGI-PGF)"/>
            <person name="Walter F."/>
            <person name="Albersmeier A."/>
            <person name="Kalinowski J."/>
            <person name="Ruckert C."/>
        </authorList>
    </citation>
    <scope>NUCLEOTIDE SEQUENCE [LARGE SCALE GENOMIC DNA]</scope>
    <source>
        <strain evidence="1 2">CGMCC 1.7029</strain>
    </source>
</reference>
<protein>
    <submittedName>
        <fullName evidence="1">Haloacid dehalogenase</fullName>
    </submittedName>
</protein>
<dbReference type="PANTHER" id="PTHR19288:SF90">
    <property type="entry name" value="OS08G0542600 PROTEIN"/>
    <property type="match status" value="1"/>
</dbReference>
<dbReference type="Pfam" id="PF13242">
    <property type="entry name" value="Hydrolase_like"/>
    <property type="match status" value="1"/>
</dbReference>
<dbReference type="InterPro" id="IPR006357">
    <property type="entry name" value="HAD-SF_hydro_IIA"/>
</dbReference>
<dbReference type="InterPro" id="IPR023214">
    <property type="entry name" value="HAD_sf"/>
</dbReference>
<dbReference type="Proteomes" id="UP000598196">
    <property type="component" value="Unassembled WGS sequence"/>
</dbReference>
<evidence type="ECO:0000313" key="1">
    <source>
        <dbReference type="EMBL" id="GGO35971.1"/>
    </source>
</evidence>
<dbReference type="RefSeq" id="WP_146287229.1">
    <property type="nucleotide sequence ID" value="NZ_BMLP01000006.1"/>
</dbReference>
<dbReference type="NCBIfam" id="TIGR01459">
    <property type="entry name" value="HAD-SF-IIA-hyp4"/>
    <property type="match status" value="1"/>
</dbReference>
<dbReference type="GO" id="GO:0016791">
    <property type="term" value="F:phosphatase activity"/>
    <property type="evidence" value="ECO:0007669"/>
    <property type="project" value="TreeGrafter"/>
</dbReference>
<dbReference type="EMBL" id="BMLP01000006">
    <property type="protein sequence ID" value="GGO35971.1"/>
    <property type="molecule type" value="Genomic_DNA"/>
</dbReference>
<dbReference type="OrthoDB" id="9791073at2"/>
<gene>
    <name evidence="1" type="ORF">GCM10010991_29130</name>
</gene>
<dbReference type="InterPro" id="IPR036412">
    <property type="entry name" value="HAD-like_sf"/>
</dbReference>
<dbReference type="InterPro" id="IPR006356">
    <property type="entry name" value="HAD-SF_hydro_IIA_hyp3"/>
</dbReference>